<gene>
    <name evidence="1" type="ORF">SAMN05661012_03352</name>
    <name evidence="2" type="ORF">SR876_01140</name>
</gene>
<reference evidence="1 3" key="1">
    <citation type="submission" date="2016-11" db="EMBL/GenBank/DDBJ databases">
        <authorList>
            <person name="Jaros S."/>
            <person name="Januszkiewicz K."/>
            <person name="Wedrychowicz H."/>
        </authorList>
    </citation>
    <scope>NUCLEOTIDE SEQUENCE [LARGE SCALE GENOMIC DNA]</scope>
    <source>
        <strain evidence="1 3">DSM 784</strain>
    </source>
</reference>
<evidence type="ECO:0000313" key="4">
    <source>
        <dbReference type="Proteomes" id="UP001326715"/>
    </source>
</evidence>
<dbReference type="OrthoDB" id="1353367at2"/>
<dbReference type="EMBL" id="FPIZ01000010">
    <property type="protein sequence ID" value="SFW66714.1"/>
    <property type="molecule type" value="Genomic_DNA"/>
</dbReference>
<evidence type="ECO:0000313" key="1">
    <source>
        <dbReference type="EMBL" id="SFW66714.1"/>
    </source>
</evidence>
<evidence type="ECO:0000313" key="3">
    <source>
        <dbReference type="Proteomes" id="UP000183788"/>
    </source>
</evidence>
<proteinExistence type="predicted"/>
<sequence>MTNTNQTQTIMLLTQGNIPGFTVTEFLENQININGGKFTMSFCSLPPELRPTKLEFRFINGIPNDNIIMNFTQGCPNGDWKVTEYITNQINANNGDFVMTFSLNAPPEIQLNTLEFMFLQAE</sequence>
<keyword evidence="4" id="KW-1185">Reference proteome</keyword>
<dbReference type="RefSeq" id="WP_143150755.1">
    <property type="nucleotide sequence ID" value="NZ_CBHWAX010000202.1"/>
</dbReference>
<evidence type="ECO:0000313" key="2">
    <source>
        <dbReference type="EMBL" id="WQG90085.1"/>
    </source>
</evidence>
<dbReference type="AlphaFoldDB" id="A0A1K1R3C1"/>
<reference evidence="2 4" key="2">
    <citation type="submission" date="2023-11" db="EMBL/GenBank/DDBJ databases">
        <title>MicrobeMod: A computational toolkit for identifying prokaryotic methylation and restriction-modification with nanopore sequencing.</title>
        <authorList>
            <person name="Crits-Christoph A."/>
            <person name="Kang S.C."/>
            <person name="Lee H."/>
            <person name="Ostrov N."/>
        </authorList>
    </citation>
    <scope>NUCLEOTIDE SEQUENCE [LARGE SCALE GENOMIC DNA]</scope>
    <source>
        <strain evidence="2 4">ATCC 23090</strain>
    </source>
</reference>
<organism evidence="1 3">
    <name type="scientific">Chitinophaga sancti</name>
    <dbReference type="NCBI Taxonomy" id="1004"/>
    <lineage>
        <taxon>Bacteria</taxon>
        <taxon>Pseudomonadati</taxon>
        <taxon>Bacteroidota</taxon>
        <taxon>Chitinophagia</taxon>
        <taxon>Chitinophagales</taxon>
        <taxon>Chitinophagaceae</taxon>
        <taxon>Chitinophaga</taxon>
    </lineage>
</organism>
<name>A0A1K1R3C1_9BACT</name>
<dbReference type="Proteomes" id="UP001326715">
    <property type="component" value="Chromosome"/>
</dbReference>
<dbReference type="EMBL" id="CP140154">
    <property type="protein sequence ID" value="WQG90085.1"/>
    <property type="molecule type" value="Genomic_DNA"/>
</dbReference>
<dbReference type="Proteomes" id="UP000183788">
    <property type="component" value="Unassembled WGS sequence"/>
</dbReference>
<protein>
    <submittedName>
        <fullName evidence="1">Uncharacterized protein</fullName>
    </submittedName>
</protein>
<accession>A0A1K1R3C1</accession>